<reference evidence="3" key="1">
    <citation type="submission" date="2016-06" db="EMBL/GenBank/DDBJ databases">
        <title>Parallel loss of symbiosis genes in relatives of nitrogen-fixing non-legume Parasponia.</title>
        <authorList>
            <person name="Van Velzen R."/>
            <person name="Holmer R."/>
            <person name="Bu F."/>
            <person name="Rutten L."/>
            <person name="Van Zeijl A."/>
            <person name="Liu W."/>
            <person name="Santuari L."/>
            <person name="Cao Q."/>
            <person name="Sharma T."/>
            <person name="Shen D."/>
            <person name="Roswanjaya Y."/>
            <person name="Wardhani T."/>
            <person name="Kalhor M.S."/>
            <person name="Jansen J."/>
            <person name="Van den Hoogen J."/>
            <person name="Gungor B."/>
            <person name="Hartog M."/>
            <person name="Hontelez J."/>
            <person name="Verver J."/>
            <person name="Yang W.-C."/>
            <person name="Schijlen E."/>
            <person name="Repin R."/>
            <person name="Schilthuizen M."/>
            <person name="Schranz E."/>
            <person name="Heidstra R."/>
            <person name="Miyata K."/>
            <person name="Fedorova E."/>
            <person name="Kohlen W."/>
            <person name="Bisseling T."/>
            <person name="Smit S."/>
            <person name="Geurts R."/>
        </authorList>
    </citation>
    <scope>NUCLEOTIDE SEQUENCE [LARGE SCALE GENOMIC DNA]</scope>
    <source>
        <strain evidence="3">cv. RG33-2</strain>
    </source>
</reference>
<dbReference type="EMBL" id="JXTC01000555">
    <property type="protein sequence ID" value="PON46361.1"/>
    <property type="molecule type" value="Genomic_DNA"/>
</dbReference>
<keyword evidence="3" id="KW-1185">Reference proteome</keyword>
<feature type="non-terminal residue" evidence="2">
    <location>
        <position position="211"/>
    </location>
</feature>
<dbReference type="AlphaFoldDB" id="A0A2P5BC68"/>
<comment type="caution">
    <text evidence="2">The sequence shown here is derived from an EMBL/GenBank/DDBJ whole genome shotgun (WGS) entry which is preliminary data.</text>
</comment>
<dbReference type="OrthoDB" id="1166206at2759"/>
<organism evidence="2 3">
    <name type="scientific">Trema orientale</name>
    <name type="common">Charcoal tree</name>
    <name type="synonym">Celtis orientalis</name>
    <dbReference type="NCBI Taxonomy" id="63057"/>
    <lineage>
        <taxon>Eukaryota</taxon>
        <taxon>Viridiplantae</taxon>
        <taxon>Streptophyta</taxon>
        <taxon>Embryophyta</taxon>
        <taxon>Tracheophyta</taxon>
        <taxon>Spermatophyta</taxon>
        <taxon>Magnoliopsida</taxon>
        <taxon>eudicotyledons</taxon>
        <taxon>Gunneridae</taxon>
        <taxon>Pentapetalae</taxon>
        <taxon>rosids</taxon>
        <taxon>fabids</taxon>
        <taxon>Rosales</taxon>
        <taxon>Cannabaceae</taxon>
        <taxon>Trema</taxon>
    </lineage>
</organism>
<evidence type="ECO:0008006" key="4">
    <source>
        <dbReference type="Google" id="ProtNLM"/>
    </source>
</evidence>
<evidence type="ECO:0000256" key="1">
    <source>
        <dbReference type="SAM" id="MobiDB-lite"/>
    </source>
</evidence>
<feature type="compositionally biased region" description="Polar residues" evidence="1">
    <location>
        <begin position="59"/>
        <end position="76"/>
    </location>
</feature>
<protein>
    <recommendedName>
        <fullName evidence="4">Retrotransposon gag domain-containing protein</fullName>
    </recommendedName>
</protein>
<accession>A0A2P5BC68</accession>
<feature type="region of interest" description="Disordered" evidence="1">
    <location>
        <begin position="56"/>
        <end position="77"/>
    </location>
</feature>
<dbReference type="Proteomes" id="UP000237000">
    <property type="component" value="Unassembled WGS sequence"/>
</dbReference>
<evidence type="ECO:0000313" key="3">
    <source>
        <dbReference type="Proteomes" id="UP000237000"/>
    </source>
</evidence>
<sequence length="211" mass="23127">MASPPNPPPLPPRPPFPLPVPAASSEGSVQQDQLGEILAMMRSLQQEVTALKNREGIHNGNSSLGSQAAPTAQAGTSDAMIAPAAPHTPVAPSNVISTPGVSREYFTKDEILEMMRTGSTDKDLKKIDFRPPYPSHILSKPYPKDYINPRFRTFDGRTGNAKKHVVGFIDDLGVYAGDEELRIREFSKSLTGRAYDWFVDLPANSIKNWQD</sequence>
<dbReference type="InParanoid" id="A0A2P5BC68"/>
<proteinExistence type="predicted"/>
<gene>
    <name evidence="2" type="ORF">TorRG33x02_326100</name>
</gene>
<evidence type="ECO:0000313" key="2">
    <source>
        <dbReference type="EMBL" id="PON46361.1"/>
    </source>
</evidence>
<name>A0A2P5BC68_TREOI</name>
<feature type="compositionally biased region" description="Pro residues" evidence="1">
    <location>
        <begin position="1"/>
        <end position="20"/>
    </location>
</feature>
<feature type="region of interest" description="Disordered" evidence="1">
    <location>
        <begin position="1"/>
        <end position="35"/>
    </location>
</feature>